<evidence type="ECO:0000256" key="1">
    <source>
        <dbReference type="ARBA" id="ARBA00004651"/>
    </source>
</evidence>
<reference evidence="8 9" key="1">
    <citation type="submission" date="2018-11" db="EMBL/GenBank/DDBJ databases">
        <title>Trebonia kvetii gen.nov., sp.nov., a novel acidophilic actinobacterium, and proposal of the new actinobacterial family Treboniaceae fam. nov.</title>
        <authorList>
            <person name="Rapoport D."/>
            <person name="Sagova-Mareckova M."/>
            <person name="Sedlacek I."/>
            <person name="Provaznik J."/>
            <person name="Kralova S."/>
            <person name="Pavlinic D."/>
            <person name="Benes V."/>
            <person name="Kopecky J."/>
        </authorList>
    </citation>
    <scope>NUCLEOTIDE SEQUENCE [LARGE SCALE GENOMIC DNA]</scope>
    <source>
        <strain evidence="8 9">15Tr583</strain>
    </source>
</reference>
<keyword evidence="5 7" id="KW-0472">Membrane</keyword>
<evidence type="ECO:0000256" key="3">
    <source>
        <dbReference type="ARBA" id="ARBA00022692"/>
    </source>
</evidence>
<protein>
    <submittedName>
        <fullName evidence="8">Cytochrome c oxidase assembly protein</fullName>
    </submittedName>
</protein>
<dbReference type="GO" id="GO:0005886">
    <property type="term" value="C:plasma membrane"/>
    <property type="evidence" value="ECO:0007669"/>
    <property type="project" value="UniProtKB-SubCell"/>
</dbReference>
<name>A0A6P2BTG9_9ACTN</name>
<gene>
    <name evidence="8" type="ORF">EAS64_29685</name>
</gene>
<dbReference type="InterPro" id="IPR019108">
    <property type="entry name" value="Caa3_assmbl_CtaG-rel"/>
</dbReference>
<feature type="transmembrane region" description="Helical" evidence="7">
    <location>
        <begin position="16"/>
        <end position="35"/>
    </location>
</feature>
<feature type="transmembrane region" description="Helical" evidence="7">
    <location>
        <begin position="244"/>
        <end position="265"/>
    </location>
</feature>
<feature type="region of interest" description="Disordered" evidence="6">
    <location>
        <begin position="289"/>
        <end position="319"/>
    </location>
</feature>
<feature type="transmembrane region" description="Helical" evidence="7">
    <location>
        <begin position="168"/>
        <end position="184"/>
    </location>
</feature>
<evidence type="ECO:0000256" key="2">
    <source>
        <dbReference type="ARBA" id="ARBA00022475"/>
    </source>
</evidence>
<dbReference type="RefSeq" id="WP_145858412.1">
    <property type="nucleotide sequence ID" value="NZ_RPFW01000006.1"/>
</dbReference>
<keyword evidence="9" id="KW-1185">Reference proteome</keyword>
<evidence type="ECO:0000313" key="9">
    <source>
        <dbReference type="Proteomes" id="UP000460272"/>
    </source>
</evidence>
<evidence type="ECO:0000313" key="8">
    <source>
        <dbReference type="EMBL" id="TVZ01651.1"/>
    </source>
</evidence>
<comment type="caution">
    <text evidence="8">The sequence shown here is derived from an EMBL/GenBank/DDBJ whole genome shotgun (WGS) entry which is preliminary data.</text>
</comment>
<sequence>MDELPPFNWSEAATNWQFAPVVTAFTAVVAVAYLWGVLRVRRRHPRRPWPLRRTIPFLLGLLVINAATQSGIGTYDDTLFWDHMIQHLMLLMIAPPLLVAGQPVTLLLHASRNPLHTGVKRIVRSRPVAWLTWPGFVVAAYAATVVGTHLTGFMNLVTGYDAVHEAEHVLYLVVGYLYFLPLIGREPIKWKVSYPLRLFLLFIAMPVDAFTGVVLGSYQTDPFVPMEPRTWGPSPVSDLHEGGAVMWIGGAAIMFVVIMVTFFQWTRETRSSAAMGWLEAARRVSMAERIAESSPAGPAGDPARNGTQGASPRLTDVDEDDDQLAAYNAYLTRINSHGSDGGSVG</sequence>
<evidence type="ECO:0000256" key="5">
    <source>
        <dbReference type="ARBA" id="ARBA00023136"/>
    </source>
</evidence>
<evidence type="ECO:0000256" key="4">
    <source>
        <dbReference type="ARBA" id="ARBA00022989"/>
    </source>
</evidence>
<dbReference type="Proteomes" id="UP000460272">
    <property type="component" value="Unassembled WGS sequence"/>
</dbReference>
<feature type="transmembrane region" description="Helical" evidence="7">
    <location>
        <begin position="55"/>
        <end position="72"/>
    </location>
</feature>
<feature type="transmembrane region" description="Helical" evidence="7">
    <location>
        <begin position="196"/>
        <end position="218"/>
    </location>
</feature>
<accession>A0A6P2BTG9</accession>
<proteinExistence type="predicted"/>
<feature type="transmembrane region" description="Helical" evidence="7">
    <location>
        <begin position="128"/>
        <end position="148"/>
    </location>
</feature>
<dbReference type="AlphaFoldDB" id="A0A6P2BTG9"/>
<dbReference type="OrthoDB" id="5241646at2"/>
<keyword evidence="4 7" id="KW-1133">Transmembrane helix</keyword>
<evidence type="ECO:0000256" key="6">
    <source>
        <dbReference type="SAM" id="MobiDB-lite"/>
    </source>
</evidence>
<organism evidence="8 9">
    <name type="scientific">Trebonia kvetii</name>
    <dbReference type="NCBI Taxonomy" id="2480626"/>
    <lineage>
        <taxon>Bacteria</taxon>
        <taxon>Bacillati</taxon>
        <taxon>Actinomycetota</taxon>
        <taxon>Actinomycetes</taxon>
        <taxon>Streptosporangiales</taxon>
        <taxon>Treboniaceae</taxon>
        <taxon>Trebonia</taxon>
    </lineage>
</organism>
<comment type="subcellular location">
    <subcellularLocation>
        <location evidence="1">Cell membrane</location>
        <topology evidence="1">Multi-pass membrane protein</topology>
    </subcellularLocation>
</comment>
<keyword evidence="3 7" id="KW-0812">Transmembrane</keyword>
<keyword evidence="2" id="KW-1003">Cell membrane</keyword>
<dbReference type="Pfam" id="PF09678">
    <property type="entry name" value="Caa3_CtaG"/>
    <property type="match status" value="1"/>
</dbReference>
<dbReference type="EMBL" id="RPFW01000006">
    <property type="protein sequence ID" value="TVZ01651.1"/>
    <property type="molecule type" value="Genomic_DNA"/>
</dbReference>
<evidence type="ECO:0000256" key="7">
    <source>
        <dbReference type="SAM" id="Phobius"/>
    </source>
</evidence>
<feature type="transmembrane region" description="Helical" evidence="7">
    <location>
        <begin position="84"/>
        <end position="108"/>
    </location>
</feature>